<evidence type="ECO:0000313" key="12">
    <source>
        <dbReference type="EMBL" id="KAK2553257.1"/>
    </source>
</evidence>
<dbReference type="AlphaFoldDB" id="A0AAD9Q200"/>
<gene>
    <name evidence="12" type="ORF">P5673_025458</name>
</gene>
<evidence type="ECO:0000256" key="2">
    <source>
        <dbReference type="ARBA" id="ARBA00010569"/>
    </source>
</evidence>
<comment type="subcellular location">
    <subcellularLocation>
        <location evidence="1">Golgi apparatus membrane</location>
        <topology evidence="1">Single-pass type II membrane protein</topology>
    </subcellularLocation>
</comment>
<keyword evidence="6 11" id="KW-1133">Transmembrane helix</keyword>
<evidence type="ECO:0000256" key="1">
    <source>
        <dbReference type="ARBA" id="ARBA00004323"/>
    </source>
</evidence>
<dbReference type="Gene3D" id="3.40.50.300">
    <property type="entry name" value="P-loop containing nucleotide triphosphate hydrolases"/>
    <property type="match status" value="1"/>
</dbReference>
<evidence type="ECO:0000256" key="4">
    <source>
        <dbReference type="ARBA" id="ARBA00022692"/>
    </source>
</evidence>
<comment type="caution">
    <text evidence="12">The sequence shown here is derived from an EMBL/GenBank/DDBJ whole genome shotgun (WGS) entry which is preliminary data.</text>
</comment>
<evidence type="ECO:0000256" key="3">
    <source>
        <dbReference type="ARBA" id="ARBA00022679"/>
    </source>
</evidence>
<sequence>MLCSRVIAIITRMIVNKCIVVCFFIALVILEVQILRSNAPSQNQRENDQTNPLQVDPLRLRGLSFSNMQKSSIEGEASESRRQIEDDDDLVIFYNRVPKTGSTSFVGVVYDLCGRNKFHAIHLNVSRNMHVMSVPDQMLFAYNITSWWRKMPAVYHGHLAYVEFERFSLRNRPLYINIVRKPLDRLVSYYYFLRFGDTFRPYLRRNKQGDKETFDECVQRGNPDCKPEKLWLQIPFFCGHAPQCWSPGNKWALEHAKRNLVEKYLLVGITEEIGDFIAILEATVPRIFKGATKLFTEGGKSHLRKTASKKPLERATIEHFEQSKIWKMENEFYEFANKVFQTAKKRALTTRRGMLEALPQQFFYEKIRPKNAK</sequence>
<evidence type="ECO:0000256" key="11">
    <source>
        <dbReference type="SAM" id="Phobius"/>
    </source>
</evidence>
<dbReference type="InterPro" id="IPR007734">
    <property type="entry name" value="Heparan_SO4_2-O-STrfase"/>
</dbReference>
<dbReference type="SUPFAM" id="SSF52540">
    <property type="entry name" value="P-loop containing nucleoside triphosphate hydrolases"/>
    <property type="match status" value="1"/>
</dbReference>
<keyword evidence="13" id="KW-1185">Reference proteome</keyword>
<keyword evidence="4 11" id="KW-0812">Transmembrane</keyword>
<proteinExistence type="inferred from homology"/>
<evidence type="ECO:0000256" key="9">
    <source>
        <dbReference type="ARBA" id="ARBA00023157"/>
    </source>
</evidence>
<protein>
    <submittedName>
        <fullName evidence="12">Heparan sulfate 2-O-sulfotransferase 1</fullName>
    </submittedName>
</protein>
<dbReference type="Proteomes" id="UP001249851">
    <property type="component" value="Unassembled WGS sequence"/>
</dbReference>
<dbReference type="PANTHER" id="PTHR12129">
    <property type="entry name" value="HEPARAN SULFATE 2-O-SULFOTRANSFERASE"/>
    <property type="match status" value="1"/>
</dbReference>
<dbReference type="FunFam" id="3.40.50.300:FF:001418">
    <property type="entry name" value="Heparan sulfate 2-o-sulfotransferase"/>
    <property type="match status" value="1"/>
</dbReference>
<keyword evidence="7" id="KW-0333">Golgi apparatus</keyword>
<keyword evidence="3" id="KW-0808">Transferase</keyword>
<name>A0AAD9Q200_ACRCE</name>
<dbReference type="PANTHER" id="PTHR12129:SF17">
    <property type="entry name" value="HEPARAN SULFATE 2-O-SULFOTRANSFERASE 1"/>
    <property type="match status" value="1"/>
</dbReference>
<reference evidence="12" key="1">
    <citation type="journal article" date="2023" name="G3 (Bethesda)">
        <title>Whole genome assembly and annotation of the endangered Caribbean coral Acropora cervicornis.</title>
        <authorList>
            <person name="Selwyn J.D."/>
            <person name="Vollmer S.V."/>
        </authorList>
    </citation>
    <scope>NUCLEOTIDE SEQUENCE</scope>
    <source>
        <strain evidence="12">K2</strain>
    </source>
</reference>
<comment type="similarity">
    <text evidence="2">Belongs to the sulfotransferase 3 family.</text>
</comment>
<dbReference type="EMBL" id="JARQWQ010000079">
    <property type="protein sequence ID" value="KAK2553257.1"/>
    <property type="molecule type" value="Genomic_DNA"/>
</dbReference>
<reference evidence="12" key="2">
    <citation type="journal article" date="2023" name="Science">
        <title>Genomic signatures of disease resistance in endangered staghorn corals.</title>
        <authorList>
            <person name="Vollmer S.V."/>
            <person name="Selwyn J.D."/>
            <person name="Despard B.A."/>
            <person name="Roesel C.L."/>
        </authorList>
    </citation>
    <scope>NUCLEOTIDE SEQUENCE</scope>
    <source>
        <strain evidence="12">K2</strain>
    </source>
</reference>
<keyword evidence="9" id="KW-1015">Disulfide bond</keyword>
<organism evidence="12 13">
    <name type="scientific">Acropora cervicornis</name>
    <name type="common">Staghorn coral</name>
    <dbReference type="NCBI Taxonomy" id="6130"/>
    <lineage>
        <taxon>Eukaryota</taxon>
        <taxon>Metazoa</taxon>
        <taxon>Cnidaria</taxon>
        <taxon>Anthozoa</taxon>
        <taxon>Hexacorallia</taxon>
        <taxon>Scleractinia</taxon>
        <taxon>Astrocoeniina</taxon>
        <taxon>Acroporidae</taxon>
        <taxon>Acropora</taxon>
    </lineage>
</organism>
<evidence type="ECO:0000256" key="7">
    <source>
        <dbReference type="ARBA" id="ARBA00023034"/>
    </source>
</evidence>
<evidence type="ECO:0000256" key="10">
    <source>
        <dbReference type="ARBA" id="ARBA00023180"/>
    </source>
</evidence>
<keyword evidence="8 11" id="KW-0472">Membrane</keyword>
<keyword evidence="5" id="KW-0735">Signal-anchor</keyword>
<dbReference type="GO" id="GO:0004394">
    <property type="term" value="F:heparan sulfate 2-sulfotransferase activity"/>
    <property type="evidence" value="ECO:0007669"/>
    <property type="project" value="TreeGrafter"/>
</dbReference>
<dbReference type="Pfam" id="PF03567">
    <property type="entry name" value="Sulfotransfer_2"/>
    <property type="match status" value="1"/>
</dbReference>
<dbReference type="InterPro" id="IPR005331">
    <property type="entry name" value="Sulfotransferase"/>
</dbReference>
<dbReference type="InterPro" id="IPR027417">
    <property type="entry name" value="P-loop_NTPase"/>
</dbReference>
<evidence type="ECO:0000313" key="13">
    <source>
        <dbReference type="Proteomes" id="UP001249851"/>
    </source>
</evidence>
<evidence type="ECO:0000256" key="8">
    <source>
        <dbReference type="ARBA" id="ARBA00023136"/>
    </source>
</evidence>
<keyword evidence="10" id="KW-0325">Glycoprotein</keyword>
<dbReference type="GO" id="GO:0009101">
    <property type="term" value="P:glycoprotein biosynthetic process"/>
    <property type="evidence" value="ECO:0007669"/>
    <property type="project" value="UniProtKB-ARBA"/>
</dbReference>
<feature type="transmembrane region" description="Helical" evidence="11">
    <location>
        <begin position="14"/>
        <end position="35"/>
    </location>
</feature>
<accession>A0AAD9Q200</accession>
<evidence type="ECO:0000256" key="5">
    <source>
        <dbReference type="ARBA" id="ARBA00022968"/>
    </source>
</evidence>
<dbReference type="GO" id="GO:0000139">
    <property type="term" value="C:Golgi membrane"/>
    <property type="evidence" value="ECO:0007669"/>
    <property type="project" value="UniProtKB-SubCell"/>
</dbReference>
<evidence type="ECO:0000256" key="6">
    <source>
        <dbReference type="ARBA" id="ARBA00022989"/>
    </source>
</evidence>